<dbReference type="InterPro" id="IPR019613">
    <property type="entry name" value="DUF4198"/>
</dbReference>
<dbReference type="EMBL" id="JACYGY010000001">
    <property type="protein sequence ID" value="MBE9464772.1"/>
    <property type="molecule type" value="Genomic_DNA"/>
</dbReference>
<proteinExistence type="predicted"/>
<protein>
    <submittedName>
        <fullName evidence="1">DUF4198 domain-containing protein</fullName>
    </submittedName>
</protein>
<sequence length="237" mass="25985">MKRTISIFVLLLIAVLGKVSAHALWIQTSTVGKAGQKQAIKIVYSEPNDKPEKIADWYSDVKDFTLWVTGPDKHKVKLPTTEAVDHFTSEFTPEKEGVYTISVSHTAKELGGKTKYQFNASAVVAIGKSVAGNDPALNPNDISVFADASKTYKVNKPFALTGFIKEKPADNLQVAVHSPSGWNREISTNTQGVAEFTPIWPGTYSIEASKSEKEEGEHNGKNYTSVWRCATVLLDVK</sequence>
<reference evidence="2" key="1">
    <citation type="submission" date="2023-07" db="EMBL/GenBank/DDBJ databases">
        <title>Dyadobacter sp. nov 'subterranea' isolated from contaminted grondwater.</title>
        <authorList>
            <person name="Szabo I."/>
            <person name="Al-Omari J."/>
            <person name="Szerdahelyi S.G."/>
            <person name="Rado J."/>
        </authorList>
    </citation>
    <scope>NUCLEOTIDE SEQUENCE [LARGE SCALE GENOMIC DNA]</scope>
    <source>
        <strain evidence="2">UP-52</strain>
    </source>
</reference>
<dbReference type="Proteomes" id="UP000634134">
    <property type="component" value="Unassembled WGS sequence"/>
</dbReference>
<dbReference type="RefSeq" id="WP_194122809.1">
    <property type="nucleotide sequence ID" value="NZ_JACYGY010000001.1"/>
</dbReference>
<dbReference type="Pfam" id="PF10670">
    <property type="entry name" value="DUF4198"/>
    <property type="match status" value="1"/>
</dbReference>
<keyword evidence="2" id="KW-1185">Reference proteome</keyword>
<accession>A0ABR9WGY7</accession>
<dbReference type="Gene3D" id="2.60.40.10">
    <property type="entry name" value="Immunoglobulins"/>
    <property type="match status" value="2"/>
</dbReference>
<evidence type="ECO:0000313" key="2">
    <source>
        <dbReference type="Proteomes" id="UP000634134"/>
    </source>
</evidence>
<dbReference type="InterPro" id="IPR013783">
    <property type="entry name" value="Ig-like_fold"/>
</dbReference>
<name>A0ABR9WGY7_9BACT</name>
<dbReference type="SUPFAM" id="SSF81296">
    <property type="entry name" value="E set domains"/>
    <property type="match status" value="1"/>
</dbReference>
<dbReference type="InterPro" id="IPR014756">
    <property type="entry name" value="Ig_E-set"/>
</dbReference>
<evidence type="ECO:0000313" key="1">
    <source>
        <dbReference type="EMBL" id="MBE9464772.1"/>
    </source>
</evidence>
<organism evidence="1 2">
    <name type="scientific">Dyadobacter subterraneus</name>
    <dbReference type="NCBI Taxonomy" id="2773304"/>
    <lineage>
        <taxon>Bacteria</taxon>
        <taxon>Pseudomonadati</taxon>
        <taxon>Bacteroidota</taxon>
        <taxon>Cytophagia</taxon>
        <taxon>Cytophagales</taxon>
        <taxon>Spirosomataceae</taxon>
        <taxon>Dyadobacter</taxon>
    </lineage>
</organism>
<comment type="caution">
    <text evidence="1">The sequence shown here is derived from an EMBL/GenBank/DDBJ whole genome shotgun (WGS) entry which is preliminary data.</text>
</comment>
<gene>
    <name evidence="1" type="ORF">IEE83_23045</name>
</gene>